<keyword evidence="2" id="KW-1185">Reference proteome</keyword>
<evidence type="ECO:0000313" key="1">
    <source>
        <dbReference type="EMBL" id="TBU65130.1"/>
    </source>
</evidence>
<accession>A0A4Q9QCT9</accession>
<evidence type="ECO:0000313" key="2">
    <source>
        <dbReference type="Proteomes" id="UP000292082"/>
    </source>
</evidence>
<dbReference type="Proteomes" id="UP000292082">
    <property type="component" value="Unassembled WGS sequence"/>
</dbReference>
<reference evidence="1 2" key="1">
    <citation type="submission" date="2019-01" db="EMBL/GenBank/DDBJ databases">
        <title>Draft genome sequences of three monokaryotic isolates of the white-rot basidiomycete fungus Dichomitus squalens.</title>
        <authorList>
            <consortium name="DOE Joint Genome Institute"/>
            <person name="Lopez S.C."/>
            <person name="Andreopoulos B."/>
            <person name="Pangilinan J."/>
            <person name="Lipzen A."/>
            <person name="Riley R."/>
            <person name="Ahrendt S."/>
            <person name="Ng V."/>
            <person name="Barry K."/>
            <person name="Daum C."/>
            <person name="Grigoriev I.V."/>
            <person name="Hilden K.S."/>
            <person name="Makela M.R."/>
            <person name="de Vries R.P."/>
        </authorList>
    </citation>
    <scope>NUCLEOTIDE SEQUENCE [LARGE SCALE GENOMIC DNA]</scope>
    <source>
        <strain evidence="1 2">CBS 464.89</strain>
    </source>
</reference>
<gene>
    <name evidence="1" type="ORF">BD310DRAFT_303317</name>
</gene>
<dbReference type="AlphaFoldDB" id="A0A4Q9QCT9"/>
<proteinExistence type="predicted"/>
<dbReference type="EMBL" id="ML145085">
    <property type="protein sequence ID" value="TBU65130.1"/>
    <property type="molecule type" value="Genomic_DNA"/>
</dbReference>
<sequence>MLTVSLAWCNLNVRALLSQGSTTVGAVLRTVASSAFAKSRVADGIEIALECIVQFSLSNCAPFTFRESCASALESIRVYV</sequence>
<organism evidence="1 2">
    <name type="scientific">Dichomitus squalens</name>
    <dbReference type="NCBI Taxonomy" id="114155"/>
    <lineage>
        <taxon>Eukaryota</taxon>
        <taxon>Fungi</taxon>
        <taxon>Dikarya</taxon>
        <taxon>Basidiomycota</taxon>
        <taxon>Agaricomycotina</taxon>
        <taxon>Agaricomycetes</taxon>
        <taxon>Polyporales</taxon>
        <taxon>Polyporaceae</taxon>
        <taxon>Dichomitus</taxon>
    </lineage>
</organism>
<protein>
    <submittedName>
        <fullName evidence="1">Uncharacterized protein</fullName>
    </submittedName>
</protein>
<name>A0A4Q9QCT9_9APHY</name>